<gene>
    <name evidence="2" type="ORF">SDC9_173012</name>
</gene>
<comment type="caution">
    <text evidence="2">The sequence shown here is derived from an EMBL/GenBank/DDBJ whole genome shotgun (WGS) entry which is preliminary data.</text>
</comment>
<protein>
    <submittedName>
        <fullName evidence="2">Uncharacterized protein</fullName>
    </submittedName>
</protein>
<dbReference type="EMBL" id="VSSQ01074837">
    <property type="protein sequence ID" value="MPN25600.1"/>
    <property type="molecule type" value="Genomic_DNA"/>
</dbReference>
<proteinExistence type="predicted"/>
<evidence type="ECO:0000313" key="2">
    <source>
        <dbReference type="EMBL" id="MPN25600.1"/>
    </source>
</evidence>
<evidence type="ECO:0000256" key="1">
    <source>
        <dbReference type="SAM" id="MobiDB-lite"/>
    </source>
</evidence>
<accession>A0A645GHH3</accession>
<feature type="compositionally biased region" description="Basic and acidic residues" evidence="1">
    <location>
        <begin position="102"/>
        <end position="117"/>
    </location>
</feature>
<feature type="region of interest" description="Disordered" evidence="1">
    <location>
        <begin position="1"/>
        <end position="40"/>
    </location>
</feature>
<reference evidence="2" key="1">
    <citation type="submission" date="2019-08" db="EMBL/GenBank/DDBJ databases">
        <authorList>
            <person name="Kucharzyk K."/>
            <person name="Murdoch R.W."/>
            <person name="Higgins S."/>
            <person name="Loffler F."/>
        </authorList>
    </citation>
    <scope>NUCLEOTIDE SEQUENCE</scope>
</reference>
<organism evidence="2">
    <name type="scientific">bioreactor metagenome</name>
    <dbReference type="NCBI Taxonomy" id="1076179"/>
    <lineage>
        <taxon>unclassified sequences</taxon>
        <taxon>metagenomes</taxon>
        <taxon>ecological metagenomes</taxon>
    </lineage>
</organism>
<feature type="compositionally biased region" description="Low complexity" evidence="1">
    <location>
        <begin position="16"/>
        <end position="27"/>
    </location>
</feature>
<name>A0A645GHH3_9ZZZZ</name>
<dbReference type="AlphaFoldDB" id="A0A645GHH3"/>
<sequence length="134" mass="13541">MLRAGRHPAAADSGHRGSAAGQRQTAAGAGGERNPPAVPGLSFCPGFDGIPDRTVFQLPAAVPAAVGVDCVCGAPETVAAYSVVRVGAAFADSVHPGPAETGQDRLPESRGGIRGDGIVRADSLRPVRDHRQAV</sequence>
<feature type="region of interest" description="Disordered" evidence="1">
    <location>
        <begin position="93"/>
        <end position="117"/>
    </location>
</feature>